<accession>C8S352</accession>
<dbReference type="InterPro" id="IPR007059">
    <property type="entry name" value="DmsC"/>
</dbReference>
<organism evidence="2 3">
    <name type="scientific">Rhodobacter ferrooxidans</name>
    <dbReference type="NCBI Taxonomy" id="371731"/>
    <lineage>
        <taxon>Bacteria</taxon>
        <taxon>Pseudomonadati</taxon>
        <taxon>Pseudomonadota</taxon>
        <taxon>Alphaproteobacteria</taxon>
        <taxon>Rhodobacterales</taxon>
        <taxon>Rhodobacter group</taxon>
        <taxon>Rhodobacter</taxon>
    </lineage>
</organism>
<sequence length="291" mass="31016">MHPAPSVILFTVLSGLGFGFLAFLGAGLVLPQPGLNALLLWGLGYGLAVGGLMASTFHLGNPRRAWRAFSQWQSSWLSREAWASLAALLALAPVALSDLLGLGWPRGFGLVGTGLALITVATTSMIYTQLKTIPRWNHWTTPLMFVTFALAGGAILAGQTGIALPLLVVLALALLAHWQFGDRRFAEVGASLATATGLGHIGALSVFEPAHTADNYLLREMIYVVGRKHVQKLRVIALICTVMLPAVLLSLGQGLPFVALALLCHLAGAFAARWLFFAQAEHVVGLYYGKR</sequence>
<protein>
    <submittedName>
        <fullName evidence="2">DMSO reductase anchor subunit (DmsC)</fullName>
    </submittedName>
</protein>
<feature type="transmembrane region" description="Helical" evidence="1">
    <location>
        <begin position="139"/>
        <end position="156"/>
    </location>
</feature>
<dbReference type="Proteomes" id="UP000010121">
    <property type="component" value="Unassembled WGS sequence"/>
</dbReference>
<dbReference type="STRING" id="371731.Rsw2DRAFT_2480"/>
<dbReference type="PANTHER" id="PTHR38095">
    <property type="entry name" value="ANAEROBIC DIMETHYL SULFOXIDE REDUCTASE CHAIN YNFH"/>
    <property type="match status" value="1"/>
</dbReference>
<feature type="transmembrane region" description="Helical" evidence="1">
    <location>
        <begin position="108"/>
        <end position="127"/>
    </location>
</feature>
<evidence type="ECO:0000313" key="3">
    <source>
        <dbReference type="Proteomes" id="UP000010121"/>
    </source>
</evidence>
<feature type="transmembrane region" description="Helical" evidence="1">
    <location>
        <begin position="7"/>
        <end position="26"/>
    </location>
</feature>
<reference evidence="2 3" key="1">
    <citation type="submission" date="2009-08" db="EMBL/GenBank/DDBJ databases">
        <title>The draft genome of Rhodobacter sp. SW2.</title>
        <authorList>
            <consortium name="US DOE Joint Genome Institute (JGI-PGF)"/>
            <person name="Lucas S."/>
            <person name="Copeland A."/>
            <person name="Lapidus A."/>
            <person name="Glavina del Rio T."/>
            <person name="Tice H."/>
            <person name="Bruce D."/>
            <person name="Goodwin L."/>
            <person name="Pitluck S."/>
            <person name="Larimer F."/>
            <person name="Land M.L."/>
            <person name="Hauser L."/>
            <person name="Emerson D."/>
        </authorList>
    </citation>
    <scope>NUCLEOTIDE SEQUENCE [LARGE SCALE GENOMIC DNA]</scope>
    <source>
        <strain evidence="2 3">SW2</strain>
    </source>
</reference>
<keyword evidence="1" id="KW-0472">Membrane</keyword>
<comment type="caution">
    <text evidence="2">The sequence shown here is derived from an EMBL/GenBank/DDBJ whole genome shotgun (WGS) entry which is preliminary data.</text>
</comment>
<proteinExistence type="predicted"/>
<dbReference type="GO" id="GO:0005886">
    <property type="term" value="C:plasma membrane"/>
    <property type="evidence" value="ECO:0007669"/>
    <property type="project" value="TreeGrafter"/>
</dbReference>
<feature type="transmembrane region" description="Helical" evidence="1">
    <location>
        <begin position="233"/>
        <end position="251"/>
    </location>
</feature>
<keyword evidence="3" id="KW-1185">Reference proteome</keyword>
<gene>
    <name evidence="2" type="ORF">Rsw2DRAFT_2480</name>
</gene>
<feature type="transmembrane region" description="Helical" evidence="1">
    <location>
        <begin position="81"/>
        <end position="102"/>
    </location>
</feature>
<dbReference type="Pfam" id="PF04976">
    <property type="entry name" value="DmsC"/>
    <property type="match status" value="1"/>
</dbReference>
<name>C8S352_9RHOB</name>
<evidence type="ECO:0000256" key="1">
    <source>
        <dbReference type="SAM" id="Phobius"/>
    </source>
</evidence>
<keyword evidence="1" id="KW-0812">Transmembrane</keyword>
<dbReference type="GO" id="GO:0019645">
    <property type="term" value="P:anaerobic electron transport chain"/>
    <property type="evidence" value="ECO:0007669"/>
    <property type="project" value="InterPro"/>
</dbReference>
<dbReference type="GO" id="GO:0009389">
    <property type="term" value="F:dimethyl sulfoxide reductase activity"/>
    <property type="evidence" value="ECO:0007669"/>
    <property type="project" value="TreeGrafter"/>
</dbReference>
<dbReference type="eggNOG" id="COG3302">
    <property type="taxonomic scope" value="Bacteria"/>
</dbReference>
<dbReference type="EMBL" id="ACYY01000017">
    <property type="protein sequence ID" value="EEW24534.1"/>
    <property type="molecule type" value="Genomic_DNA"/>
</dbReference>
<dbReference type="PANTHER" id="PTHR38095:SF1">
    <property type="entry name" value="ANAEROBIC DIMETHYL SULFOXIDE REDUCTASE CHAIN YNFH"/>
    <property type="match status" value="1"/>
</dbReference>
<keyword evidence="1" id="KW-1133">Transmembrane helix</keyword>
<dbReference type="AlphaFoldDB" id="C8S352"/>
<dbReference type="OrthoDB" id="5520897at2"/>
<feature type="transmembrane region" description="Helical" evidence="1">
    <location>
        <begin position="38"/>
        <end position="60"/>
    </location>
</feature>
<evidence type="ECO:0000313" key="2">
    <source>
        <dbReference type="EMBL" id="EEW24534.1"/>
    </source>
</evidence>
<dbReference type="RefSeq" id="WP_008031471.1">
    <property type="nucleotide sequence ID" value="NZ_ACYY01000017.1"/>
</dbReference>
<feature type="transmembrane region" description="Helical" evidence="1">
    <location>
        <begin position="257"/>
        <end position="276"/>
    </location>
</feature>
<dbReference type="GO" id="GO:0009390">
    <property type="term" value="C:dimethyl sulfoxide reductase complex"/>
    <property type="evidence" value="ECO:0007669"/>
    <property type="project" value="TreeGrafter"/>
</dbReference>